<dbReference type="Proteomes" id="UP000019376">
    <property type="component" value="Unassembled WGS sequence"/>
</dbReference>
<sequence length="26" mass="2966">MVTISYNQPSRALSSILLVTDEMRLQ</sequence>
<reference evidence="1 2" key="1">
    <citation type="journal article" date="2013" name="PLoS ONE">
        <title>Genomic and secretomic analyses reveal unique features of the lignocellulolytic enzyme system of Penicillium decumbens.</title>
        <authorList>
            <person name="Liu G."/>
            <person name="Zhang L."/>
            <person name="Wei X."/>
            <person name="Zou G."/>
            <person name="Qin Y."/>
            <person name="Ma L."/>
            <person name="Li J."/>
            <person name="Zheng H."/>
            <person name="Wang S."/>
            <person name="Wang C."/>
            <person name="Xun L."/>
            <person name="Zhao G.-P."/>
            <person name="Zhou Z."/>
            <person name="Qu Y."/>
        </authorList>
    </citation>
    <scope>NUCLEOTIDE SEQUENCE [LARGE SCALE GENOMIC DNA]</scope>
    <source>
        <strain evidence="2">114-2 / CGMCC 5302</strain>
    </source>
</reference>
<accession>S7ZWB7</accession>
<protein>
    <submittedName>
        <fullName evidence="1">Uncharacterized protein</fullName>
    </submittedName>
</protein>
<keyword evidence="2" id="KW-1185">Reference proteome</keyword>
<dbReference type="EMBL" id="KB644414">
    <property type="protein sequence ID" value="EPS33066.1"/>
    <property type="molecule type" value="Genomic_DNA"/>
</dbReference>
<name>S7ZWB7_PENO1</name>
<proteinExistence type="predicted"/>
<evidence type="ECO:0000313" key="1">
    <source>
        <dbReference type="EMBL" id="EPS33066.1"/>
    </source>
</evidence>
<dbReference type="HOGENOM" id="CLU_3417289_0_0_1"/>
<gene>
    <name evidence="1" type="ORF">PDE_08028</name>
</gene>
<organism evidence="1 2">
    <name type="scientific">Penicillium oxalicum (strain 114-2 / CGMCC 5302)</name>
    <name type="common">Penicillium decumbens</name>
    <dbReference type="NCBI Taxonomy" id="933388"/>
    <lineage>
        <taxon>Eukaryota</taxon>
        <taxon>Fungi</taxon>
        <taxon>Dikarya</taxon>
        <taxon>Ascomycota</taxon>
        <taxon>Pezizomycotina</taxon>
        <taxon>Eurotiomycetes</taxon>
        <taxon>Eurotiomycetidae</taxon>
        <taxon>Eurotiales</taxon>
        <taxon>Aspergillaceae</taxon>
        <taxon>Penicillium</taxon>
    </lineage>
</organism>
<evidence type="ECO:0000313" key="2">
    <source>
        <dbReference type="Proteomes" id="UP000019376"/>
    </source>
</evidence>
<dbReference type="AlphaFoldDB" id="S7ZWB7"/>